<name>A0A8C1NBV1_CYPCA</name>
<dbReference type="InterPro" id="IPR015943">
    <property type="entry name" value="WD40/YVTN_repeat-like_dom_sf"/>
</dbReference>
<evidence type="ECO:0000313" key="7">
    <source>
        <dbReference type="Proteomes" id="UP000694427"/>
    </source>
</evidence>
<evidence type="ECO:0000256" key="3">
    <source>
        <dbReference type="ARBA" id="ARBA00029879"/>
    </source>
</evidence>
<dbReference type="InterPro" id="IPR040096">
    <property type="entry name" value="Ric1"/>
</dbReference>
<dbReference type="GO" id="GO:0042147">
    <property type="term" value="P:retrograde transport, endosome to Golgi"/>
    <property type="evidence" value="ECO:0007669"/>
    <property type="project" value="TreeGrafter"/>
</dbReference>
<dbReference type="InterPro" id="IPR036322">
    <property type="entry name" value="WD40_repeat_dom_sf"/>
</dbReference>
<dbReference type="GO" id="GO:0034066">
    <property type="term" value="C:Ric1-Rgp1 guanyl-nucleotide exchange factor complex"/>
    <property type="evidence" value="ECO:0007669"/>
    <property type="project" value="InterPro"/>
</dbReference>
<dbReference type="PANTHER" id="PTHR22746">
    <property type="entry name" value="RAB6A-GEF COMPLEX PARTNER PROTEIN 1"/>
    <property type="match status" value="1"/>
</dbReference>
<dbReference type="Ensembl" id="ENSCCRT00010096451.1">
    <property type="protein sequence ID" value="ENSCCRP00010086951.1"/>
    <property type="gene ID" value="ENSCCRG00010037947.1"/>
</dbReference>
<evidence type="ECO:0000256" key="1">
    <source>
        <dbReference type="ARBA" id="ARBA00004370"/>
    </source>
</evidence>
<dbReference type="SUPFAM" id="SSF50978">
    <property type="entry name" value="WD40 repeat-like"/>
    <property type="match status" value="1"/>
</dbReference>
<dbReference type="Pfam" id="PF07064">
    <property type="entry name" value="RIC1"/>
    <property type="match status" value="1"/>
</dbReference>
<keyword evidence="7" id="KW-1185">Reference proteome</keyword>
<evidence type="ECO:0000313" key="6">
    <source>
        <dbReference type="Ensembl" id="ENSCCRP00010086951.1"/>
    </source>
</evidence>
<feature type="compositionally biased region" description="Acidic residues" evidence="4">
    <location>
        <begin position="1397"/>
        <end position="1406"/>
    </location>
</feature>
<dbReference type="Gene3D" id="2.130.10.10">
    <property type="entry name" value="YVTN repeat-like/Quinoprotein amine dehydrogenase"/>
    <property type="match status" value="1"/>
</dbReference>
<dbReference type="InterPro" id="IPR009771">
    <property type="entry name" value="RIC1_C"/>
</dbReference>
<evidence type="ECO:0000256" key="4">
    <source>
        <dbReference type="SAM" id="MobiDB-lite"/>
    </source>
</evidence>
<reference evidence="6" key="1">
    <citation type="submission" date="2025-08" db="UniProtKB">
        <authorList>
            <consortium name="Ensembl"/>
        </authorList>
    </citation>
    <scope>IDENTIFICATION</scope>
</reference>
<dbReference type="Pfam" id="PF25440">
    <property type="entry name" value="Beta-prop_RIC1_2nd"/>
    <property type="match status" value="1"/>
</dbReference>
<dbReference type="PANTHER" id="PTHR22746:SF10">
    <property type="entry name" value="GUANINE NUCLEOTIDE EXCHANGE FACTOR SUBUNIT RIC1"/>
    <property type="match status" value="1"/>
</dbReference>
<reference evidence="6" key="2">
    <citation type="submission" date="2025-09" db="UniProtKB">
        <authorList>
            <consortium name="Ensembl"/>
        </authorList>
    </citation>
    <scope>IDENTIFICATION</scope>
</reference>
<evidence type="ECO:0000259" key="5">
    <source>
        <dbReference type="Pfam" id="PF07064"/>
    </source>
</evidence>
<dbReference type="GO" id="GO:0000139">
    <property type="term" value="C:Golgi membrane"/>
    <property type="evidence" value="ECO:0007669"/>
    <property type="project" value="TreeGrafter"/>
</dbReference>
<comment type="subcellular location">
    <subcellularLocation>
        <location evidence="1">Membrane</location>
    </subcellularLocation>
</comment>
<feature type="region of interest" description="Disordered" evidence="4">
    <location>
        <begin position="431"/>
        <end position="457"/>
    </location>
</feature>
<dbReference type="GO" id="GO:0006886">
    <property type="term" value="P:intracellular protein transport"/>
    <property type="evidence" value="ECO:0007669"/>
    <property type="project" value="InterPro"/>
</dbReference>
<dbReference type="GO" id="GO:0005829">
    <property type="term" value="C:cytosol"/>
    <property type="evidence" value="ECO:0007669"/>
    <property type="project" value="TreeGrafter"/>
</dbReference>
<feature type="domain" description="RIC1 C-terminal alpha solenoid region" evidence="5">
    <location>
        <begin position="813"/>
        <end position="971"/>
    </location>
</feature>
<organism evidence="6 7">
    <name type="scientific">Cyprinus carpio</name>
    <name type="common">Common carp</name>
    <dbReference type="NCBI Taxonomy" id="7962"/>
    <lineage>
        <taxon>Eukaryota</taxon>
        <taxon>Metazoa</taxon>
        <taxon>Chordata</taxon>
        <taxon>Craniata</taxon>
        <taxon>Vertebrata</taxon>
        <taxon>Euteleostomi</taxon>
        <taxon>Actinopterygii</taxon>
        <taxon>Neopterygii</taxon>
        <taxon>Teleostei</taxon>
        <taxon>Ostariophysi</taxon>
        <taxon>Cypriniformes</taxon>
        <taxon>Cyprinidae</taxon>
        <taxon>Cyprininae</taxon>
        <taxon>Cyprinus</taxon>
    </lineage>
</organism>
<evidence type="ECO:0000256" key="2">
    <source>
        <dbReference type="ARBA" id="ARBA00023136"/>
    </source>
</evidence>
<dbReference type="Proteomes" id="UP000694427">
    <property type="component" value="Unplaced"/>
</dbReference>
<protein>
    <recommendedName>
        <fullName evidence="3">Protein RIC1 homolog</fullName>
    </recommendedName>
</protein>
<proteinExistence type="predicted"/>
<sequence length="1412" mass="156713">MYFLSGWPRRLLCPLRSSERPFLIEPSAQRFYLAVLSETQISIWFSRPSVLIVSYIESGKAAAQFGFYQLVEWKPDDSMIAVTAANGYVLLFDIIGGSDEKCLYEPVYPKGARVKVTPAYKEEQCAPALTLEMKKPIDLEAPISCLQTLQEDLLVATADGYLHMLHWDSVSNGRRAVNLCTIPFSLDLQSSRGGPCLDLNGVHIREMEYCATLDGFAVVFNDGRLGFITPTANRLATDQLQGVWAADVSDGTCVAVNNKYRLMAFGCASGSVLVYMIDSSTGSMQLSHKLELTPKHYPDIWNKTGAVKMVRWSPDCSVVMVTWDCGGLSLWSVFGAHLICTLGEDFSCHSDGTKKEPLKISSMSWGVEGYHLWVICSTDGAEGDEKLQQTGILQFQFIKSALTVNPCTSNQEQVLLHGEDRLYLTCGDPTQAHSVSDKSPSRDSGSPVHRPSASTPLSQGLSTLLGHKHWQVVQIHSTYLETNWPIRFAAIDWSGQCVAVAGRRGFAHYSLYTRKWKLFGNVTQEQNMTVTGGLTWWDDFVVVACYNFIDRQEELRLYVRTSNLDNVFASVTKLQADTLLLNVFRNVVILFRADCSICLYSIERRHDSPNPSVSVELLQEVSMSRYIPHPGLVVSVTLTSVRTETGITLKAPQQACSAESILLNLAGQLIMLQRDRSGPQVREKDTPANQTKLLPFCPPVVLAQCVENVWTTCRSNRKKRHLMEALWLSCGEAGMKVWLPLFPRDHRKPHSFLSRRIMLPFHINIYPLTVLFEDALILGASNETAVFDGTGSSSLEALFPFCTVERTSQIYLHHILRQLLVRNLGEQALMLAQSCATLPYFPHVLELMVHVVLEEEATSREPIPDPLLPTVAKFVTEFPLFLQTIVHCARKTEYALWNYLFAAVGNPKDLFEECLMAQDLDTAASYLIILQNMEVPAVSRQHATLLFNTALEQGKWDLCRHMIRFLKAIGSGESETPPSTPTTQEQSSTGGFEFFRNRSISLSQSADSIAGGKFNLQKALSVPSGPSSKGGERWCKDSDSAENLYIDMMLWRHARHLLEQVRLRDLGCFSAQLGFELIGWLCRERTRVARIDDFVAALKCLHKDFLWPFPVIPACSISSPLKNGRCRPVLSSRLLKSQSADSLLNSDMDTTPPQVTTANHSWLDSLGEVSKELDSASSHGGPQTHEAFLSPLINKGEECSIGSATDLTETSSMVDGDWTMVDENFSTLSLSQSELEHISMELANKGPHKSQVQLRYLLHVFMEAGCLEWCVVIGLILRDAGVIKQVVGFLDSPEVPAETVQSIRAGLKAVDLWASSDCLGYKPFLNLIGPQLLKLLEVPVEQVQAEAFQPTGESKLSDPPLLLLPRAEELTAAHPLPSDGPAGASARPLDDTPPQPEEQEPLEEGSYDCTLS</sequence>
<accession>A0A8C1NBV1</accession>
<feature type="region of interest" description="Disordered" evidence="4">
    <location>
        <begin position="1367"/>
        <end position="1412"/>
    </location>
</feature>
<keyword evidence="2" id="KW-0472">Membrane</keyword>